<reference evidence="4 5" key="1">
    <citation type="submission" date="2020-08" db="EMBL/GenBank/DDBJ databases">
        <title>Sequencing the genomes of 1000 actinobacteria strains.</title>
        <authorList>
            <person name="Klenk H.-P."/>
        </authorList>
    </citation>
    <scope>NUCLEOTIDE SEQUENCE [LARGE SCALE GENOMIC DNA]</scope>
    <source>
        <strain evidence="4 5">DSM 45486</strain>
    </source>
</reference>
<dbReference type="Gene3D" id="3.40.50.150">
    <property type="entry name" value="Vaccinia Virus protein VP39"/>
    <property type="match status" value="1"/>
</dbReference>
<dbReference type="EMBL" id="JACHMO010000001">
    <property type="protein sequence ID" value="MBB5801319.1"/>
    <property type="molecule type" value="Genomic_DNA"/>
</dbReference>
<evidence type="ECO:0000256" key="2">
    <source>
        <dbReference type="ARBA" id="ARBA00022679"/>
    </source>
</evidence>
<dbReference type="SUPFAM" id="SSF53335">
    <property type="entry name" value="S-adenosyl-L-methionine-dependent methyltransferases"/>
    <property type="match status" value="1"/>
</dbReference>
<evidence type="ECO:0000313" key="5">
    <source>
        <dbReference type="Proteomes" id="UP000552097"/>
    </source>
</evidence>
<accession>A0A7W9HFI6</accession>
<dbReference type="InterPro" id="IPR029063">
    <property type="entry name" value="SAM-dependent_MTases_sf"/>
</dbReference>
<keyword evidence="2" id="KW-0808">Transferase</keyword>
<dbReference type="GO" id="GO:0032259">
    <property type="term" value="P:methylation"/>
    <property type="evidence" value="ECO:0007669"/>
    <property type="project" value="UniProtKB-KW"/>
</dbReference>
<comment type="caution">
    <text evidence="4">The sequence shown here is derived from an EMBL/GenBank/DDBJ whole genome shotgun (WGS) entry which is preliminary data.</text>
</comment>
<keyword evidence="1" id="KW-0489">Methyltransferase</keyword>
<dbReference type="Proteomes" id="UP000552097">
    <property type="component" value="Unassembled WGS sequence"/>
</dbReference>
<organism evidence="4 5">
    <name type="scientific">Saccharothrix ecbatanensis</name>
    <dbReference type="NCBI Taxonomy" id="1105145"/>
    <lineage>
        <taxon>Bacteria</taxon>
        <taxon>Bacillati</taxon>
        <taxon>Actinomycetota</taxon>
        <taxon>Actinomycetes</taxon>
        <taxon>Pseudonocardiales</taxon>
        <taxon>Pseudonocardiaceae</taxon>
        <taxon>Saccharothrix</taxon>
    </lineage>
</organism>
<dbReference type="RefSeq" id="WP_184916999.1">
    <property type="nucleotide sequence ID" value="NZ_JACHMO010000001.1"/>
</dbReference>
<dbReference type="InterPro" id="IPR002941">
    <property type="entry name" value="DNA_methylase_N4/N6"/>
</dbReference>
<name>A0A7W9HFI6_9PSEU</name>
<evidence type="ECO:0000259" key="3">
    <source>
        <dbReference type="Pfam" id="PF01555"/>
    </source>
</evidence>
<sequence>MPGTETDDDRVPPAIAAHAITTYTRPGDLVLDPDCGTGTVLTEALRAGRHTLGLTTDARWWAIARANVTAARRDGACHDGSVLDAEPKTLATTRATGLVGRVGLVLTALRTTTADPADPDRDLDSALNDLATTLNHCEPLLRPDGHLIVIARPRRHPDENLADITTRLITAGTTARLIAIDRCVALTAELRRNRLITRATFAERHAARSCATGTPFALTAHHEVLVFQRAADTERVSAAPHRQTSPAQTTRLNLCGLEHPARRRVA</sequence>
<evidence type="ECO:0000256" key="1">
    <source>
        <dbReference type="ARBA" id="ARBA00022603"/>
    </source>
</evidence>
<dbReference type="AlphaFoldDB" id="A0A7W9HFI6"/>
<keyword evidence="5" id="KW-1185">Reference proteome</keyword>
<dbReference type="GO" id="GO:0008170">
    <property type="term" value="F:N-methyltransferase activity"/>
    <property type="evidence" value="ECO:0007669"/>
    <property type="project" value="InterPro"/>
</dbReference>
<gene>
    <name evidence="4" type="ORF">F4560_001087</name>
</gene>
<dbReference type="GO" id="GO:0003677">
    <property type="term" value="F:DNA binding"/>
    <property type="evidence" value="ECO:0007669"/>
    <property type="project" value="InterPro"/>
</dbReference>
<proteinExistence type="predicted"/>
<feature type="domain" description="DNA methylase N-4/N-6" evidence="3">
    <location>
        <begin position="11"/>
        <end position="56"/>
    </location>
</feature>
<dbReference type="Pfam" id="PF01555">
    <property type="entry name" value="N6_N4_Mtase"/>
    <property type="match status" value="1"/>
</dbReference>
<protein>
    <recommendedName>
        <fullName evidence="3">DNA methylase N-4/N-6 domain-containing protein</fullName>
    </recommendedName>
</protein>
<evidence type="ECO:0000313" key="4">
    <source>
        <dbReference type="EMBL" id="MBB5801319.1"/>
    </source>
</evidence>